<comment type="similarity">
    <text evidence="5">Belongs to the DEAD box helicase family.</text>
</comment>
<dbReference type="PANTHER" id="PTHR47959">
    <property type="entry name" value="ATP-DEPENDENT RNA HELICASE RHLE-RELATED"/>
    <property type="match status" value="1"/>
</dbReference>
<dbReference type="InterPro" id="IPR014001">
    <property type="entry name" value="Helicase_ATP-bd"/>
</dbReference>
<organism evidence="6 7">
    <name type="scientific">Corynebacterium anserum</name>
    <dbReference type="NCBI Taxonomy" id="2684406"/>
    <lineage>
        <taxon>Bacteria</taxon>
        <taxon>Bacillati</taxon>
        <taxon>Actinomycetota</taxon>
        <taxon>Actinomycetes</taxon>
        <taxon>Mycobacteriales</taxon>
        <taxon>Corynebacteriaceae</taxon>
        <taxon>Corynebacterium</taxon>
    </lineage>
</organism>
<sequence>MTFADLGLPLPLTQALNAEGFLHPFPIQALAIPHALSGRDVLGRGPTGSGKTFTFGLPIISALMKGFSRPKAPRSVILVPTRELAVQVRSRLEPFAAAAGQRILEVVGGVKISHNIRSLARPVDILVATPGRAQDLVRQRLITLDDVCVVTLDEADQMADMGFLPQVTSLLKRMPQDTQYLLFSATLDGDVKILVDRFMHNPVEHATTPAKANLDTTTHYLVAVSDGADRRNLVVALAQNSTRAIMFVRTKYAVDRLTHTLLKAGVAAVGLHGNKGQFSRTSALEDFVSGTACVLVATDIAARGIDISDVELVVHIDIPAEHKAYIHRAGRTARAGSAGTVVTLAFDDAVEDALTLLEKAGVKPLQLSSEQLLEKIALKKGRR</sequence>
<dbReference type="GO" id="GO:0005524">
    <property type="term" value="F:ATP binding"/>
    <property type="evidence" value="ECO:0007669"/>
    <property type="project" value="UniProtKB-KW"/>
</dbReference>
<dbReference type="InterPro" id="IPR050079">
    <property type="entry name" value="DEAD_box_RNA_helicase"/>
</dbReference>
<evidence type="ECO:0000313" key="7">
    <source>
        <dbReference type="Proteomes" id="UP000515275"/>
    </source>
</evidence>
<evidence type="ECO:0000256" key="2">
    <source>
        <dbReference type="ARBA" id="ARBA00022801"/>
    </source>
</evidence>
<dbReference type="Proteomes" id="UP000515275">
    <property type="component" value="Chromosome"/>
</dbReference>
<keyword evidence="2" id="KW-0378">Hydrolase</keyword>
<evidence type="ECO:0000256" key="1">
    <source>
        <dbReference type="ARBA" id="ARBA00022741"/>
    </source>
</evidence>
<dbReference type="SUPFAM" id="SSF52540">
    <property type="entry name" value="P-loop containing nucleoside triphosphate hydrolases"/>
    <property type="match status" value="2"/>
</dbReference>
<dbReference type="SMART" id="SM00490">
    <property type="entry name" value="HELICc"/>
    <property type="match status" value="1"/>
</dbReference>
<dbReference type="GO" id="GO:0005829">
    <property type="term" value="C:cytosol"/>
    <property type="evidence" value="ECO:0007669"/>
    <property type="project" value="TreeGrafter"/>
</dbReference>
<protein>
    <submittedName>
        <fullName evidence="6">DEAD/DEAH box helicase</fullName>
    </submittedName>
</protein>
<dbReference type="CDD" id="cd00268">
    <property type="entry name" value="DEADc"/>
    <property type="match status" value="1"/>
</dbReference>
<dbReference type="Pfam" id="PF00271">
    <property type="entry name" value="Helicase_C"/>
    <property type="match status" value="1"/>
</dbReference>
<dbReference type="Pfam" id="PF00270">
    <property type="entry name" value="DEAD"/>
    <property type="match status" value="1"/>
</dbReference>
<dbReference type="InterPro" id="IPR044742">
    <property type="entry name" value="DEAD/DEAH_RhlB"/>
</dbReference>
<evidence type="ECO:0000313" key="6">
    <source>
        <dbReference type="EMBL" id="QNH96919.1"/>
    </source>
</evidence>
<keyword evidence="7" id="KW-1185">Reference proteome</keyword>
<dbReference type="RefSeq" id="WP_185770654.1">
    <property type="nucleotide sequence ID" value="NZ_CP046883.1"/>
</dbReference>
<dbReference type="Gene3D" id="3.40.50.300">
    <property type="entry name" value="P-loop containing nucleotide triphosphate hydrolases"/>
    <property type="match status" value="2"/>
</dbReference>
<dbReference type="SMART" id="SM00487">
    <property type="entry name" value="DEXDc"/>
    <property type="match status" value="1"/>
</dbReference>
<dbReference type="CDD" id="cd18787">
    <property type="entry name" value="SF2_C_DEAD"/>
    <property type="match status" value="1"/>
</dbReference>
<accession>A0A7G7YQZ9</accession>
<name>A0A7G7YQZ9_9CORY</name>
<evidence type="ECO:0000256" key="5">
    <source>
        <dbReference type="ARBA" id="ARBA00038437"/>
    </source>
</evidence>
<keyword evidence="1" id="KW-0547">Nucleotide-binding</keyword>
<keyword evidence="3 6" id="KW-0347">Helicase</keyword>
<reference evidence="6 7" key="1">
    <citation type="submission" date="2019-12" db="EMBL/GenBank/DDBJ databases">
        <title>Corynebacterium sp. nov., isolated from feces of the Anser Albifrons in China.</title>
        <authorList>
            <person name="Liu Q."/>
        </authorList>
    </citation>
    <scope>NUCLEOTIDE SEQUENCE [LARGE SCALE GENOMIC DNA]</scope>
    <source>
        <strain evidence="6 7">23H37-10</strain>
    </source>
</reference>
<evidence type="ECO:0000256" key="4">
    <source>
        <dbReference type="ARBA" id="ARBA00022840"/>
    </source>
</evidence>
<dbReference type="GO" id="GO:0003676">
    <property type="term" value="F:nucleic acid binding"/>
    <property type="evidence" value="ECO:0007669"/>
    <property type="project" value="InterPro"/>
</dbReference>
<dbReference type="InterPro" id="IPR011545">
    <property type="entry name" value="DEAD/DEAH_box_helicase_dom"/>
</dbReference>
<evidence type="ECO:0000256" key="3">
    <source>
        <dbReference type="ARBA" id="ARBA00022806"/>
    </source>
</evidence>
<dbReference type="PROSITE" id="PS51192">
    <property type="entry name" value="HELICASE_ATP_BIND_1"/>
    <property type="match status" value="1"/>
</dbReference>
<dbReference type="GO" id="GO:0016787">
    <property type="term" value="F:hydrolase activity"/>
    <property type="evidence" value="ECO:0007669"/>
    <property type="project" value="UniProtKB-KW"/>
</dbReference>
<dbReference type="AlphaFoldDB" id="A0A7G7YQZ9"/>
<dbReference type="KEGG" id="cans:GP473_04150"/>
<dbReference type="EMBL" id="CP046883">
    <property type="protein sequence ID" value="QNH96919.1"/>
    <property type="molecule type" value="Genomic_DNA"/>
</dbReference>
<keyword evidence="4" id="KW-0067">ATP-binding</keyword>
<dbReference type="InterPro" id="IPR027417">
    <property type="entry name" value="P-loop_NTPase"/>
</dbReference>
<gene>
    <name evidence="6" type="ORF">GP473_04150</name>
</gene>
<dbReference type="PROSITE" id="PS51195">
    <property type="entry name" value="Q_MOTIF"/>
    <property type="match status" value="1"/>
</dbReference>
<dbReference type="GO" id="GO:0003724">
    <property type="term" value="F:RNA helicase activity"/>
    <property type="evidence" value="ECO:0007669"/>
    <property type="project" value="InterPro"/>
</dbReference>
<dbReference type="InterPro" id="IPR001650">
    <property type="entry name" value="Helicase_C-like"/>
</dbReference>
<dbReference type="PROSITE" id="PS51194">
    <property type="entry name" value="HELICASE_CTER"/>
    <property type="match status" value="1"/>
</dbReference>
<dbReference type="PANTHER" id="PTHR47959:SF13">
    <property type="entry name" value="ATP-DEPENDENT RNA HELICASE RHLE"/>
    <property type="match status" value="1"/>
</dbReference>
<dbReference type="InterPro" id="IPR014014">
    <property type="entry name" value="RNA_helicase_DEAD_Q_motif"/>
</dbReference>
<proteinExistence type="inferred from homology"/>